<dbReference type="InterPro" id="IPR004515">
    <property type="entry name" value="Phosphoheptose_Isoase"/>
</dbReference>
<comment type="subcellular location">
    <subcellularLocation>
        <location evidence="2 9">Cytoplasm</location>
    </subcellularLocation>
</comment>
<keyword evidence="5 9" id="KW-0479">Metal-binding</keyword>
<dbReference type="PANTHER" id="PTHR30390:SF6">
    <property type="entry name" value="DNAA INITIATOR-ASSOCIATING PROTEIN DIAA"/>
    <property type="match status" value="1"/>
</dbReference>
<dbReference type="PANTHER" id="PTHR30390">
    <property type="entry name" value="SEDOHEPTULOSE 7-PHOSPHATE ISOMERASE / DNAA INITIATOR-ASSOCIATING FACTOR FOR REPLICATION INITIATION"/>
    <property type="match status" value="1"/>
</dbReference>
<evidence type="ECO:0000256" key="2">
    <source>
        <dbReference type="ARBA" id="ARBA00004496"/>
    </source>
</evidence>
<keyword evidence="8 9" id="KW-0119">Carbohydrate metabolism</keyword>
<feature type="domain" description="SIS" evidence="10">
    <location>
        <begin position="33"/>
        <end position="186"/>
    </location>
</feature>
<dbReference type="HOGENOM" id="CLU_080999_4_0_7"/>
<sequence length="186" mass="19677">MQDFIQKEIAESIATLEQTKSLESSIIKVANLITDALKQGNKLITFGNGGSAADAQHFAAELSGRYKKEREALAGIAISTDTSALTAIGNDYGFDVVFSRQVEAIAKRGDVLFGISTSGNSANVLNAFESGKAMGCKCVGLSGKGGGKMNNLSDINLVIPSDNTPRIQEAHILVIHILCGLIELEY</sequence>
<dbReference type="InterPro" id="IPR035461">
    <property type="entry name" value="GmhA/DiaA"/>
</dbReference>
<feature type="binding site" evidence="9">
    <location>
        <position position="61"/>
    </location>
    <ligand>
        <name>Zn(2+)</name>
        <dbReference type="ChEBI" id="CHEBI:29105"/>
    </ligand>
</feature>
<feature type="binding site" evidence="9">
    <location>
        <position position="168"/>
    </location>
    <ligand>
        <name>substrate</name>
    </ligand>
</feature>
<evidence type="ECO:0000256" key="9">
    <source>
        <dbReference type="HAMAP-Rule" id="MF_00067"/>
    </source>
</evidence>
<dbReference type="eggNOG" id="COG0279">
    <property type="taxonomic scope" value="Bacteria"/>
</dbReference>
<dbReference type="Gene3D" id="3.40.50.10490">
    <property type="entry name" value="Glucose-6-phosphate isomerase like protein, domain 1"/>
    <property type="match status" value="1"/>
</dbReference>
<comment type="caution">
    <text evidence="11">The sequence shown here is derived from an EMBL/GenBank/DDBJ whole genome shotgun (WGS) entry which is preliminary data.</text>
</comment>
<evidence type="ECO:0000259" key="10">
    <source>
        <dbReference type="PROSITE" id="PS51464"/>
    </source>
</evidence>
<comment type="pathway">
    <text evidence="9">Carbohydrate biosynthesis; D-glycero-D-manno-heptose 7-phosphate biosynthesis; D-glycero-alpha-D-manno-heptose 7-phosphate and D-glycero-beta-D-manno-heptose 7-phosphate from sedoheptulose 7-phosphate: step 1/1.</text>
</comment>
<feature type="binding site" evidence="9">
    <location>
        <position position="168"/>
    </location>
    <ligand>
        <name>Zn(2+)</name>
        <dbReference type="ChEBI" id="CHEBI:29105"/>
    </ligand>
</feature>
<evidence type="ECO:0000256" key="6">
    <source>
        <dbReference type="ARBA" id="ARBA00022833"/>
    </source>
</evidence>
<dbReference type="InterPro" id="IPR046348">
    <property type="entry name" value="SIS_dom_sf"/>
</dbReference>
<dbReference type="InterPro" id="IPR050099">
    <property type="entry name" value="SIS_GmhA/DiaA_subfam"/>
</dbReference>
<dbReference type="NCBIfam" id="TIGR00441">
    <property type="entry name" value="gmhA"/>
    <property type="match status" value="1"/>
</dbReference>
<dbReference type="EMBL" id="AZJI01000004">
    <property type="protein sequence ID" value="ETD23968.1"/>
    <property type="molecule type" value="Genomic_DNA"/>
</dbReference>
<feature type="binding site" evidence="9">
    <location>
        <position position="61"/>
    </location>
    <ligand>
        <name>substrate</name>
    </ligand>
</feature>
<dbReference type="GO" id="GO:0008270">
    <property type="term" value="F:zinc ion binding"/>
    <property type="evidence" value="ECO:0007669"/>
    <property type="project" value="UniProtKB-UniRule"/>
</dbReference>
<dbReference type="GO" id="GO:0097367">
    <property type="term" value="F:carbohydrate derivative binding"/>
    <property type="evidence" value="ECO:0007669"/>
    <property type="project" value="InterPro"/>
</dbReference>
<dbReference type="GO" id="GO:2001061">
    <property type="term" value="P:D-glycero-D-manno-heptose 7-phosphate biosynthetic process"/>
    <property type="evidence" value="ECO:0007669"/>
    <property type="project" value="UniProtKB-UniPathway"/>
</dbReference>
<feature type="binding site" evidence="9">
    <location>
        <begin position="48"/>
        <end position="50"/>
    </location>
    <ligand>
        <name>substrate</name>
    </ligand>
</feature>
<feature type="binding site" evidence="9">
    <location>
        <begin position="116"/>
        <end position="118"/>
    </location>
    <ligand>
        <name>substrate</name>
    </ligand>
</feature>
<dbReference type="OrthoDB" id="9810929at2"/>
<comment type="function">
    <text evidence="9">Catalyzes the isomerization of sedoheptulose 7-phosphate in D-glycero-D-manno-heptose 7-phosphate.</text>
</comment>
<keyword evidence="6 9" id="KW-0862">Zinc</keyword>
<comment type="miscellaneous">
    <text evidence="9">The reaction produces a racemic mixture of D-glycero-alpha-D-manno-heptose 7-phosphate and D-glycero-beta-D-manno-heptose 7-phosphate.</text>
</comment>
<evidence type="ECO:0000256" key="4">
    <source>
        <dbReference type="ARBA" id="ARBA00022490"/>
    </source>
</evidence>
<comment type="catalytic activity">
    <reaction evidence="1 9">
        <text>2 D-sedoheptulose 7-phosphate = D-glycero-alpha-D-manno-heptose 7-phosphate + D-glycero-beta-D-manno-heptose 7-phosphate</text>
        <dbReference type="Rhea" id="RHEA:27489"/>
        <dbReference type="ChEBI" id="CHEBI:57483"/>
        <dbReference type="ChEBI" id="CHEBI:60203"/>
        <dbReference type="ChEBI" id="CHEBI:60204"/>
        <dbReference type="EC" id="5.3.1.28"/>
    </reaction>
</comment>
<dbReference type="GO" id="GO:0005975">
    <property type="term" value="P:carbohydrate metabolic process"/>
    <property type="evidence" value="ECO:0007669"/>
    <property type="project" value="UniProtKB-UniRule"/>
</dbReference>
<dbReference type="STRING" id="1357400.HMPREF2086_00714"/>
<dbReference type="PATRIC" id="fig|1357400.3.peg.985"/>
<feature type="binding site" evidence="9">
    <location>
        <position position="57"/>
    </location>
    <ligand>
        <name>Zn(2+)</name>
        <dbReference type="ChEBI" id="CHEBI:29105"/>
    </ligand>
</feature>
<evidence type="ECO:0000313" key="11">
    <source>
        <dbReference type="EMBL" id="ETD23968.1"/>
    </source>
</evidence>
<dbReference type="HAMAP" id="MF_00067">
    <property type="entry name" value="GmhA"/>
    <property type="match status" value="1"/>
</dbReference>
<dbReference type="Pfam" id="PF13580">
    <property type="entry name" value="SIS_2"/>
    <property type="match status" value="1"/>
</dbReference>
<dbReference type="SUPFAM" id="SSF53697">
    <property type="entry name" value="SIS domain"/>
    <property type="match status" value="1"/>
</dbReference>
<feature type="binding site" evidence="9">
    <location>
        <begin position="90"/>
        <end position="91"/>
    </location>
    <ligand>
        <name>substrate</name>
    </ligand>
</feature>
<dbReference type="EC" id="5.3.1.28" evidence="9"/>
<evidence type="ECO:0000256" key="7">
    <source>
        <dbReference type="ARBA" id="ARBA00023235"/>
    </source>
</evidence>
<proteinExistence type="inferred from homology"/>
<keyword evidence="7 9" id="KW-0413">Isomerase</keyword>
<gene>
    <name evidence="9" type="primary">gmhA</name>
    <name evidence="11" type="ORF">HMPREF2086_00714</name>
</gene>
<dbReference type="GO" id="GO:0008968">
    <property type="term" value="F:D-sedoheptulose 7-phosphate isomerase activity"/>
    <property type="evidence" value="ECO:0007669"/>
    <property type="project" value="UniProtKB-UniRule"/>
</dbReference>
<dbReference type="CDD" id="cd05006">
    <property type="entry name" value="SIS_GmhA"/>
    <property type="match status" value="1"/>
</dbReference>
<evidence type="ECO:0000256" key="5">
    <source>
        <dbReference type="ARBA" id="ARBA00022723"/>
    </source>
</evidence>
<evidence type="ECO:0000256" key="3">
    <source>
        <dbReference type="ARBA" id="ARBA00009894"/>
    </source>
</evidence>
<dbReference type="Proteomes" id="UP000018731">
    <property type="component" value="Unassembled WGS sequence"/>
</dbReference>
<feature type="binding site" evidence="9">
    <location>
        <position position="176"/>
    </location>
    <ligand>
        <name>Zn(2+)</name>
        <dbReference type="ChEBI" id="CHEBI:29105"/>
    </ligand>
</feature>
<dbReference type="AlphaFoldDB" id="V8C999"/>
<organism evidence="11 12">
    <name type="scientific">Helicobacter macacae MIT 99-5501</name>
    <dbReference type="NCBI Taxonomy" id="1357400"/>
    <lineage>
        <taxon>Bacteria</taxon>
        <taxon>Pseudomonadati</taxon>
        <taxon>Campylobacterota</taxon>
        <taxon>Epsilonproteobacteria</taxon>
        <taxon>Campylobacterales</taxon>
        <taxon>Helicobacteraceae</taxon>
        <taxon>Helicobacter</taxon>
    </lineage>
</organism>
<accession>V8C999</accession>
<name>V8C999_9HELI</name>
<dbReference type="RefSeq" id="WP_023927439.1">
    <property type="nucleotide sequence ID" value="NZ_KI669454.1"/>
</dbReference>
<dbReference type="GO" id="GO:0005737">
    <property type="term" value="C:cytoplasm"/>
    <property type="evidence" value="ECO:0007669"/>
    <property type="project" value="UniProtKB-SubCell"/>
</dbReference>
<comment type="cofactor">
    <cofactor evidence="9">
        <name>Zn(2+)</name>
        <dbReference type="ChEBI" id="CHEBI:29105"/>
    </cofactor>
    <text evidence="9">Binds 1 zinc ion per subunit.</text>
</comment>
<feature type="binding site" evidence="9">
    <location>
        <position position="121"/>
    </location>
    <ligand>
        <name>substrate</name>
    </ligand>
</feature>
<evidence type="ECO:0000313" key="12">
    <source>
        <dbReference type="Proteomes" id="UP000018731"/>
    </source>
</evidence>
<dbReference type="InterPro" id="IPR001347">
    <property type="entry name" value="SIS_dom"/>
</dbReference>
<comment type="similarity">
    <text evidence="3 9">Belongs to the SIS family. GmhA subfamily.</text>
</comment>
<evidence type="ECO:0000256" key="1">
    <source>
        <dbReference type="ARBA" id="ARBA00000348"/>
    </source>
</evidence>
<evidence type="ECO:0000256" key="8">
    <source>
        <dbReference type="ARBA" id="ARBA00023277"/>
    </source>
</evidence>
<protein>
    <recommendedName>
        <fullName evidence="9">Phosphoheptose isomerase</fullName>
        <ecNumber evidence="9">5.3.1.28</ecNumber>
    </recommendedName>
    <alternativeName>
        <fullName evidence="9">Sedoheptulose 7-phosphate isomerase</fullName>
    </alternativeName>
</protein>
<reference evidence="11 12" key="1">
    <citation type="journal article" date="2014" name="Genome Announc.">
        <title>Draft genome sequences of six enterohepatic helicobacter species isolated from humans and one from rhesus macaques.</title>
        <authorList>
            <person name="Shen Z."/>
            <person name="Sheh A."/>
            <person name="Young S.K."/>
            <person name="Abouelliel A."/>
            <person name="Ward D.V."/>
            <person name="Earl A.M."/>
            <person name="Fox J.G."/>
        </authorList>
    </citation>
    <scope>NUCLEOTIDE SEQUENCE [LARGE SCALE GENOMIC DNA]</scope>
    <source>
        <strain evidence="11 12">MIT 99-5501</strain>
    </source>
</reference>
<dbReference type="UniPathway" id="UPA00041">
    <property type="reaction ID" value="UER00436"/>
</dbReference>
<keyword evidence="12" id="KW-1185">Reference proteome</keyword>
<dbReference type="PROSITE" id="PS51464">
    <property type="entry name" value="SIS"/>
    <property type="match status" value="1"/>
</dbReference>
<keyword evidence="4 9" id="KW-0963">Cytoplasm</keyword>